<sequence length="83" mass="8836">MAGNLFVLTVLASSPGDALIQQSSGSFVLWQIFVIPALLPIEGTIWTGWTTVSAGLLDLLLIVGADSLFLRQPTRRSGGRRAP</sequence>
<dbReference type="EMBL" id="CP025408">
    <property type="protein sequence ID" value="AUH32452.1"/>
    <property type="molecule type" value="Genomic_DNA"/>
</dbReference>
<dbReference type="KEGG" id="paro:CUV01_02765"/>
<dbReference type="RefSeq" id="WP_101459127.1">
    <property type="nucleotide sequence ID" value="NZ_CP025408.1"/>
</dbReference>
<dbReference type="OrthoDB" id="148351at2"/>
<protein>
    <submittedName>
        <fullName evidence="1">Uncharacterized protein</fullName>
    </submittedName>
</protein>
<keyword evidence="2" id="KW-1185">Reference proteome</keyword>
<evidence type="ECO:0000313" key="1">
    <source>
        <dbReference type="EMBL" id="AUH32452.1"/>
    </source>
</evidence>
<accession>A0A2K9EWM0</accession>
<dbReference type="Proteomes" id="UP000233742">
    <property type="component" value="Chromosome"/>
</dbReference>
<gene>
    <name evidence="1" type="ORF">CUV01_02765</name>
</gene>
<dbReference type="AlphaFoldDB" id="A0A2K9EWM0"/>
<evidence type="ECO:0000313" key="2">
    <source>
        <dbReference type="Proteomes" id="UP000233742"/>
    </source>
</evidence>
<reference evidence="1 2" key="1">
    <citation type="submission" date="2017-12" db="EMBL/GenBank/DDBJ databases">
        <authorList>
            <person name="Hurst M.R.H."/>
        </authorList>
    </citation>
    <scope>NUCLEOTIDE SEQUENCE [LARGE SCALE GENOMIC DNA]</scope>
    <source>
        <strain evidence="1 2">BM15</strain>
    </source>
</reference>
<organism evidence="1 2">
    <name type="scientific">Paracoccus tegillarcae</name>
    <dbReference type="NCBI Taxonomy" id="1529068"/>
    <lineage>
        <taxon>Bacteria</taxon>
        <taxon>Pseudomonadati</taxon>
        <taxon>Pseudomonadota</taxon>
        <taxon>Alphaproteobacteria</taxon>
        <taxon>Rhodobacterales</taxon>
        <taxon>Paracoccaceae</taxon>
        <taxon>Paracoccus</taxon>
    </lineage>
</organism>
<proteinExistence type="predicted"/>
<name>A0A2K9EWM0_9RHOB</name>